<keyword evidence="6" id="KW-0136">Cellulose degradation</keyword>
<evidence type="ECO:0000256" key="1">
    <source>
        <dbReference type="ARBA" id="ARBA00000966"/>
    </source>
</evidence>
<dbReference type="SUPFAM" id="SSF51445">
    <property type="entry name" value="(Trans)glycosidases"/>
    <property type="match status" value="1"/>
</dbReference>
<dbReference type="PROSITE" id="PS00659">
    <property type="entry name" value="GLYCOSYL_HYDROL_F5"/>
    <property type="match status" value="1"/>
</dbReference>
<keyword evidence="9" id="KW-0624">Polysaccharide degradation</keyword>
<dbReference type="AlphaFoldDB" id="A0A2S7DS38"/>
<evidence type="ECO:0000256" key="5">
    <source>
        <dbReference type="ARBA" id="ARBA00022801"/>
    </source>
</evidence>
<evidence type="ECO:0000256" key="7">
    <source>
        <dbReference type="ARBA" id="ARBA00023277"/>
    </source>
</evidence>
<evidence type="ECO:0000259" key="15">
    <source>
        <dbReference type="Pfam" id="PF00150"/>
    </source>
</evidence>
<evidence type="ECO:0000256" key="2">
    <source>
        <dbReference type="ARBA" id="ARBA00005641"/>
    </source>
</evidence>
<dbReference type="EMBL" id="MDED01000014">
    <property type="protein sequence ID" value="PPU76627.1"/>
    <property type="molecule type" value="Genomic_DNA"/>
</dbReference>
<evidence type="ECO:0000313" key="17">
    <source>
        <dbReference type="Proteomes" id="UP000239561"/>
    </source>
</evidence>
<accession>A0A2S7DS38</accession>
<dbReference type="GO" id="GO:0008810">
    <property type="term" value="F:cellulase activity"/>
    <property type="evidence" value="ECO:0007669"/>
    <property type="project" value="UniProtKB-EC"/>
</dbReference>
<name>A0A2S7DS38_9XANT</name>
<dbReference type="EC" id="3.2.1.4" evidence="3"/>
<keyword evidence="7" id="KW-0119">Carbohydrate metabolism</keyword>
<dbReference type="GO" id="GO:0030245">
    <property type="term" value="P:cellulose catabolic process"/>
    <property type="evidence" value="ECO:0007669"/>
    <property type="project" value="UniProtKB-KW"/>
</dbReference>
<dbReference type="Proteomes" id="UP000239561">
    <property type="component" value="Unassembled WGS sequence"/>
</dbReference>
<sequence>MSSFPTQLRRLPSCARALLLLLLVLMPLAHAQDGNRLKLVGVNLSGAEIKSSQKPGVPGVDYRYPSAEEYGYFAGKQMNVIRLPILWERLQPTAGGALDPAQLAAIQQALANARAAKLYLILDVHNYARYYGQTIGSPQVPIATFTDLWRRLAIAFKHDNRVIFGLMNEPYGIDPRAWAVAAQASIDTIRQTGASNLILVPGALWSGAHSWYSTDAGESNAVAMASIHDPLNRYAIEVHQYLDADSSGTTAGCVSATVGVERLRSFTQWLRLHRKRGFLGEFGTGHNATCNRALNNMLDDLERNGDLWLGWTWWAAGAWWKADYPFNVHPDAQGRDKPQMSVLRVHAARRAR</sequence>
<evidence type="ECO:0000256" key="9">
    <source>
        <dbReference type="ARBA" id="ARBA00023326"/>
    </source>
</evidence>
<dbReference type="FunFam" id="3.20.20.80:FF:000124">
    <property type="entry name" value="Exported cellulase"/>
    <property type="match status" value="1"/>
</dbReference>
<gene>
    <name evidence="16" type="ORF">XcuCFBP2542_09355</name>
</gene>
<dbReference type="Pfam" id="PF00150">
    <property type="entry name" value="Cellulase"/>
    <property type="match status" value="1"/>
</dbReference>
<feature type="domain" description="Glycoside hydrolase family 5" evidence="15">
    <location>
        <begin position="72"/>
        <end position="316"/>
    </location>
</feature>
<proteinExistence type="inferred from homology"/>
<comment type="similarity">
    <text evidence="2 13">Belongs to the glycosyl hydrolase 5 (cellulase A) family.</text>
</comment>
<dbReference type="Gene3D" id="3.20.20.80">
    <property type="entry name" value="Glycosidases"/>
    <property type="match status" value="1"/>
</dbReference>
<dbReference type="PANTHER" id="PTHR34142">
    <property type="entry name" value="ENDO-BETA-1,4-GLUCANASE A"/>
    <property type="match status" value="1"/>
</dbReference>
<comment type="catalytic activity">
    <reaction evidence="1">
        <text>Endohydrolysis of (1-&gt;4)-beta-D-glucosidic linkages in cellulose, lichenin and cereal beta-D-glucans.</text>
        <dbReference type="EC" id="3.2.1.4"/>
    </reaction>
</comment>
<evidence type="ECO:0000256" key="6">
    <source>
        <dbReference type="ARBA" id="ARBA00023001"/>
    </source>
</evidence>
<organism evidence="16 17">
    <name type="scientific">Xanthomonas cucurbitae</name>
    <dbReference type="NCBI Taxonomy" id="56453"/>
    <lineage>
        <taxon>Bacteria</taxon>
        <taxon>Pseudomonadati</taxon>
        <taxon>Pseudomonadota</taxon>
        <taxon>Gammaproteobacteria</taxon>
        <taxon>Lysobacterales</taxon>
        <taxon>Lysobacteraceae</taxon>
        <taxon>Xanthomonas</taxon>
    </lineage>
</organism>
<evidence type="ECO:0000256" key="10">
    <source>
        <dbReference type="ARBA" id="ARBA00068340"/>
    </source>
</evidence>
<evidence type="ECO:0000256" key="13">
    <source>
        <dbReference type="RuleBase" id="RU361153"/>
    </source>
</evidence>
<evidence type="ECO:0000256" key="12">
    <source>
        <dbReference type="ARBA" id="ARBA00079594"/>
    </source>
</evidence>
<dbReference type="InterPro" id="IPR017853">
    <property type="entry name" value="GH"/>
</dbReference>
<dbReference type="InterPro" id="IPR018087">
    <property type="entry name" value="Glyco_hydro_5_CS"/>
</dbReference>
<keyword evidence="5 13" id="KW-0378">Hydrolase</keyword>
<evidence type="ECO:0000256" key="14">
    <source>
        <dbReference type="SAM" id="SignalP"/>
    </source>
</evidence>
<keyword evidence="4 14" id="KW-0732">Signal</keyword>
<protein>
    <recommendedName>
        <fullName evidence="10">Endoglucanase</fullName>
        <ecNumber evidence="3">3.2.1.4</ecNumber>
    </recommendedName>
    <alternativeName>
        <fullName evidence="11">Cellulase</fullName>
    </alternativeName>
    <alternativeName>
        <fullName evidence="12">Endo-1,4-beta-glucanase</fullName>
    </alternativeName>
</protein>
<reference evidence="16 17" key="1">
    <citation type="submission" date="2016-08" db="EMBL/GenBank/DDBJ databases">
        <authorList>
            <person name="Seilhamer J.J."/>
        </authorList>
    </citation>
    <scope>NUCLEOTIDE SEQUENCE [LARGE SCALE GENOMIC DNA]</scope>
    <source>
        <strain evidence="16 17">CFBP2542</strain>
    </source>
</reference>
<evidence type="ECO:0000256" key="4">
    <source>
        <dbReference type="ARBA" id="ARBA00022729"/>
    </source>
</evidence>
<comment type="caution">
    <text evidence="16">The sequence shown here is derived from an EMBL/GenBank/DDBJ whole genome shotgun (WGS) entry which is preliminary data.</text>
</comment>
<dbReference type="PANTHER" id="PTHR34142:SF1">
    <property type="entry name" value="GLYCOSIDE HYDROLASE FAMILY 5 DOMAIN-CONTAINING PROTEIN"/>
    <property type="match status" value="1"/>
</dbReference>
<feature type="signal peptide" evidence="14">
    <location>
        <begin position="1"/>
        <end position="31"/>
    </location>
</feature>
<feature type="chain" id="PRO_5015454276" description="Endoglucanase" evidence="14">
    <location>
        <begin position="32"/>
        <end position="352"/>
    </location>
</feature>
<keyword evidence="8 13" id="KW-0326">Glycosidase</keyword>
<evidence type="ECO:0000256" key="11">
    <source>
        <dbReference type="ARBA" id="ARBA00077338"/>
    </source>
</evidence>
<dbReference type="InterPro" id="IPR001547">
    <property type="entry name" value="Glyco_hydro_5"/>
</dbReference>
<evidence type="ECO:0000256" key="8">
    <source>
        <dbReference type="ARBA" id="ARBA00023295"/>
    </source>
</evidence>
<evidence type="ECO:0000313" key="16">
    <source>
        <dbReference type="EMBL" id="PPU76627.1"/>
    </source>
</evidence>
<evidence type="ECO:0000256" key="3">
    <source>
        <dbReference type="ARBA" id="ARBA00012601"/>
    </source>
</evidence>